<protein>
    <recommendedName>
        <fullName evidence="5">Lipoprotein</fullName>
    </recommendedName>
</protein>
<evidence type="ECO:0000256" key="2">
    <source>
        <dbReference type="SAM" id="SignalP"/>
    </source>
</evidence>
<evidence type="ECO:0000313" key="4">
    <source>
        <dbReference type="Proteomes" id="UP001521137"/>
    </source>
</evidence>
<dbReference type="RefSeq" id="WP_235312982.1">
    <property type="nucleotide sequence ID" value="NZ_JAKGAS010000006.1"/>
</dbReference>
<feature type="region of interest" description="Disordered" evidence="1">
    <location>
        <begin position="606"/>
        <end position="639"/>
    </location>
</feature>
<feature type="signal peptide" evidence="2">
    <location>
        <begin position="1"/>
        <end position="19"/>
    </location>
</feature>
<name>A0ABS9D7L2_9ALTE</name>
<keyword evidence="2" id="KW-0732">Signal</keyword>
<accession>A0ABS9D7L2</accession>
<evidence type="ECO:0000313" key="3">
    <source>
        <dbReference type="EMBL" id="MCF2948943.1"/>
    </source>
</evidence>
<organism evidence="3 4">
    <name type="scientific">Paraglaciecola algarum</name>
    <dbReference type="NCBI Taxonomy" id="3050085"/>
    <lineage>
        <taxon>Bacteria</taxon>
        <taxon>Pseudomonadati</taxon>
        <taxon>Pseudomonadota</taxon>
        <taxon>Gammaproteobacteria</taxon>
        <taxon>Alteromonadales</taxon>
        <taxon>Alteromonadaceae</taxon>
        <taxon>Paraglaciecola</taxon>
    </lineage>
</organism>
<gene>
    <name evidence="3" type="ORF">L0668_12550</name>
</gene>
<sequence>MYFLTKISIFTIISSVLIACGGSSNSPTSVVPPPVKAAPPIQAKRSINGLHFYYQDTFYQGQAASIAVTSDTSDLVNIEWQQISGSPLTILATHTQVIGFDIKQSGDYQIEFHGTNSQGQTINEIFSFSALVSSNNRTNIRLDHAVSEQAAVSFRALANPNKTMQSIRWEQLDGPTIDDLQSQDEDVFFTAPQVIKDEIVQIEAQITYTDGSSETDNSLLVVKNVQVNTNGYFPRYAEKVVTTDVYPFIQEGPHANNLRACVYNNQVAKSCEFSLLPLIGQEHSTPTIQHILERLVVSHDWMGLRFKQYLEQSSTSEDMLKLLRATTAIVISYDVRPSFYWTATGAIYLDAANFWMTPEERDTLNTQPDYRSDFGDDLQFFIPWRYVKDNDYYFRNSDYPAHLRLSKTFSDLEANISWLMYHELAHANDFFPPNSWSNMPEDISPLDYSNQNDASSVLFEQTFGLTSDTMKSVAKVSFAGETANTEQKNLSAQDIVSHFEPDSAPAYYSYSTVREDYATLFERFMMSYRLDVSADVAVISNINNDNLIVSWGQRDRFNESKVQPRVQNVVQNILPNLDVRTIQQNLPTPILMRENQDWFVNLQLGNVPPTPRNKQGEKTLRPVSPKDYWHTYRHGPKGP</sequence>
<proteinExistence type="predicted"/>
<evidence type="ECO:0000256" key="1">
    <source>
        <dbReference type="SAM" id="MobiDB-lite"/>
    </source>
</evidence>
<keyword evidence="4" id="KW-1185">Reference proteome</keyword>
<feature type="chain" id="PRO_5045955464" description="Lipoprotein" evidence="2">
    <location>
        <begin position="20"/>
        <end position="639"/>
    </location>
</feature>
<reference evidence="3 4" key="1">
    <citation type="submission" date="2022-01" db="EMBL/GenBank/DDBJ databases">
        <title>Paraglaciecola sp. G1-23.</title>
        <authorList>
            <person name="Jin M.S."/>
            <person name="Han D.M."/>
            <person name="Kim H.M."/>
            <person name="Jeon C.O."/>
        </authorList>
    </citation>
    <scope>NUCLEOTIDE SEQUENCE [LARGE SCALE GENOMIC DNA]</scope>
    <source>
        <strain evidence="3 4">G1-23</strain>
    </source>
</reference>
<dbReference type="EMBL" id="JAKGAS010000006">
    <property type="protein sequence ID" value="MCF2948943.1"/>
    <property type="molecule type" value="Genomic_DNA"/>
</dbReference>
<dbReference type="PROSITE" id="PS51257">
    <property type="entry name" value="PROKAR_LIPOPROTEIN"/>
    <property type="match status" value="1"/>
</dbReference>
<dbReference type="Proteomes" id="UP001521137">
    <property type="component" value="Unassembled WGS sequence"/>
</dbReference>
<comment type="caution">
    <text evidence="3">The sequence shown here is derived from an EMBL/GenBank/DDBJ whole genome shotgun (WGS) entry which is preliminary data.</text>
</comment>
<evidence type="ECO:0008006" key="5">
    <source>
        <dbReference type="Google" id="ProtNLM"/>
    </source>
</evidence>